<dbReference type="EMBL" id="DSQD01000017">
    <property type="protein sequence ID" value="HGF86961.1"/>
    <property type="molecule type" value="Genomic_DNA"/>
</dbReference>
<proteinExistence type="predicted"/>
<evidence type="ECO:0000313" key="2">
    <source>
        <dbReference type="EMBL" id="HGF86961.1"/>
    </source>
</evidence>
<accession>A0A7C3RCJ5</accession>
<dbReference type="EMBL" id="DTLB01000046">
    <property type="protein sequence ID" value="HFW32843.1"/>
    <property type="molecule type" value="Genomic_DNA"/>
</dbReference>
<evidence type="ECO:0000313" key="1">
    <source>
        <dbReference type="EMBL" id="HFW32843.1"/>
    </source>
</evidence>
<dbReference type="AlphaFoldDB" id="A0A7C3RCJ5"/>
<name>A0A7C3RCJ5_ARCFL</name>
<gene>
    <name evidence="2" type="ORF">ENR21_00565</name>
    <name evidence="1" type="ORF">ENW66_07860</name>
</gene>
<organism evidence="1">
    <name type="scientific">Archaeoglobus fulgidus</name>
    <dbReference type="NCBI Taxonomy" id="2234"/>
    <lineage>
        <taxon>Archaea</taxon>
        <taxon>Methanobacteriati</taxon>
        <taxon>Methanobacteriota</taxon>
        <taxon>Archaeoglobi</taxon>
        <taxon>Archaeoglobales</taxon>
        <taxon>Archaeoglobaceae</taxon>
        <taxon>Archaeoglobus</taxon>
    </lineage>
</organism>
<protein>
    <recommendedName>
        <fullName evidence="3">(2Fe-2S) ferredoxin domain-containing protein</fullName>
    </recommendedName>
</protein>
<evidence type="ECO:0008006" key="3">
    <source>
        <dbReference type="Google" id="ProtNLM"/>
    </source>
</evidence>
<sequence length="85" mass="9860">MRIGVKYCGGCNPDYRREEVEEVLRKHFKIFYSEDAEILVLINGCRKACLLEEVKHPRFSVVDSQLSEEEIVSKVEKAMKKLLEG</sequence>
<reference evidence="1" key="1">
    <citation type="journal article" date="2020" name="mSystems">
        <title>Genome- and Community-Level Interaction Insights into Carbon Utilization and Element Cycling Functions of Hydrothermarchaeota in Hydrothermal Sediment.</title>
        <authorList>
            <person name="Zhou Z."/>
            <person name="Liu Y."/>
            <person name="Xu W."/>
            <person name="Pan J."/>
            <person name="Luo Z.H."/>
            <person name="Li M."/>
        </authorList>
    </citation>
    <scope>NUCLEOTIDE SEQUENCE [LARGE SCALE GENOMIC DNA]</scope>
    <source>
        <strain evidence="2">SpSt-38</strain>
        <strain evidence="1">SpSt-87</strain>
    </source>
</reference>
<comment type="caution">
    <text evidence="1">The sequence shown here is derived from an EMBL/GenBank/DDBJ whole genome shotgun (WGS) entry which is preliminary data.</text>
</comment>